<keyword evidence="11 12" id="KW-0998">Cell outer membrane</keyword>
<keyword evidence="8" id="KW-0406">Ion transport</keyword>
<dbReference type="SUPFAM" id="SSF56935">
    <property type="entry name" value="Porins"/>
    <property type="match status" value="1"/>
</dbReference>
<evidence type="ECO:0000256" key="10">
    <source>
        <dbReference type="ARBA" id="ARBA00023136"/>
    </source>
</evidence>
<evidence type="ECO:0000256" key="11">
    <source>
        <dbReference type="ARBA" id="ARBA00023237"/>
    </source>
</evidence>
<evidence type="ECO:0000256" key="14">
    <source>
        <dbReference type="SAM" id="SignalP"/>
    </source>
</evidence>
<sequence>MPIYRYPSRSLTALAISVALYSSIASSMAAAAEDTSSIEVIQVSGKAINDKGMSPKNSTVDGPFGDGIALKDIARSVTPITSEMIEQLNIIDLSDIQKVSPNSYSASGFGASSLPTIRGQLGELYQDGVRRQAGNNGFGVPMSFNAVEQIDVVKGAPPVLLGTSQRNGGFVNIHSKVAPTDDQFNKLTLSGGSWDHYRAQIDVGTDIVPNESGIRLSAEHIDNGSYYDYSGFKSDSIFVAFRLLPDDVSTWDINVEYYDVEFTDNAGINRPTQALIDNGLYVTGQGVQPNGSTIAGANAIVSPTGLVKIDRSQVLTDPDNINNAQTFLLHSTYVRELSDKATFKNITYYQHLEREEIAQNSFVEIIDGADTAQNRVELAYQWNDAQSTITAVDIRYNKVLGYSQFTTEADLPIDLTGPIENRRIPLTAEQQGRLIELRPGVFVSPGAQYDTNADGSGDFSLSDTTDSTSWQTGLAIQHNSQWTEKFSTSVGYRADFYNVDARDAIAPKGQVAASDSISEMLESGQVSLSYRLSDDITTYASASYNESTSNSMAGGTTLGANNQISSQNFATENTLTEVGIKYSPTDSAWYVDAAVFDQKRSLRNRDGSNTGIRTKGFEAQAFYDADPFWLSAGYSYLDARYDDSASSQDTVQVADTFDNSRPDIIAGTGIGAPNFASFAASDRRVQGLPEQTFTINGGMSITEKWKAGFSGLYTKSYPLDYLATVYIRDQYTLNVNTRYDFTEQTSLRLDVNNVTNQKNWRPVFEGGYFGSTLVFPELPVNATLTLQHSF</sequence>
<keyword evidence="4" id="KW-0410">Iron transport</keyword>
<keyword evidence="6 14" id="KW-0732">Signal</keyword>
<dbReference type="GO" id="GO:0009279">
    <property type="term" value="C:cell outer membrane"/>
    <property type="evidence" value="ECO:0007669"/>
    <property type="project" value="UniProtKB-SubCell"/>
</dbReference>
<protein>
    <submittedName>
        <fullName evidence="17">TonB-dependent receptor</fullName>
    </submittedName>
</protein>
<keyword evidence="7" id="KW-0408">Iron</keyword>
<keyword evidence="9 13" id="KW-0798">TonB box</keyword>
<dbReference type="PANTHER" id="PTHR32552:SF68">
    <property type="entry name" value="FERRICHROME OUTER MEMBRANE TRANSPORTER_PHAGE RECEPTOR"/>
    <property type="match status" value="1"/>
</dbReference>
<feature type="signal peptide" evidence="14">
    <location>
        <begin position="1"/>
        <end position="31"/>
    </location>
</feature>
<evidence type="ECO:0000256" key="8">
    <source>
        <dbReference type="ARBA" id="ARBA00023065"/>
    </source>
</evidence>
<dbReference type="EMBL" id="LRDC01000001">
    <property type="protein sequence ID" value="KVX03401.1"/>
    <property type="molecule type" value="Genomic_DNA"/>
</dbReference>
<evidence type="ECO:0000256" key="1">
    <source>
        <dbReference type="ARBA" id="ARBA00004571"/>
    </source>
</evidence>
<evidence type="ECO:0000259" key="15">
    <source>
        <dbReference type="Pfam" id="PF00593"/>
    </source>
</evidence>
<keyword evidence="10 12" id="KW-0472">Membrane</keyword>
<name>A0A106C386_SHEFR</name>
<evidence type="ECO:0000256" key="13">
    <source>
        <dbReference type="RuleBase" id="RU003357"/>
    </source>
</evidence>
<evidence type="ECO:0000256" key="7">
    <source>
        <dbReference type="ARBA" id="ARBA00023004"/>
    </source>
</evidence>
<evidence type="ECO:0000259" key="16">
    <source>
        <dbReference type="Pfam" id="PF07715"/>
    </source>
</evidence>
<dbReference type="PROSITE" id="PS52016">
    <property type="entry name" value="TONB_DEPENDENT_REC_3"/>
    <property type="match status" value="1"/>
</dbReference>
<keyword evidence="2 12" id="KW-0813">Transport</keyword>
<evidence type="ECO:0000256" key="9">
    <source>
        <dbReference type="ARBA" id="ARBA00023077"/>
    </source>
</evidence>
<dbReference type="InterPro" id="IPR037066">
    <property type="entry name" value="Plug_dom_sf"/>
</dbReference>
<comment type="similarity">
    <text evidence="12 13">Belongs to the TonB-dependent receptor family.</text>
</comment>
<dbReference type="Pfam" id="PF07715">
    <property type="entry name" value="Plug"/>
    <property type="match status" value="1"/>
</dbReference>
<evidence type="ECO:0000313" key="18">
    <source>
        <dbReference type="Proteomes" id="UP000055702"/>
    </source>
</evidence>
<evidence type="ECO:0000256" key="5">
    <source>
        <dbReference type="ARBA" id="ARBA00022692"/>
    </source>
</evidence>
<dbReference type="InterPro" id="IPR000531">
    <property type="entry name" value="Beta-barrel_TonB"/>
</dbReference>
<gene>
    <name evidence="17" type="ORF">AWJ07_02235</name>
</gene>
<evidence type="ECO:0000256" key="3">
    <source>
        <dbReference type="ARBA" id="ARBA00022452"/>
    </source>
</evidence>
<evidence type="ECO:0000256" key="12">
    <source>
        <dbReference type="PROSITE-ProRule" id="PRU01360"/>
    </source>
</evidence>
<proteinExistence type="inferred from homology"/>
<comment type="subcellular location">
    <subcellularLocation>
        <location evidence="1 12">Cell outer membrane</location>
        <topology evidence="1 12">Multi-pass membrane protein</topology>
    </subcellularLocation>
</comment>
<keyword evidence="3 12" id="KW-1134">Transmembrane beta strand</keyword>
<feature type="chain" id="PRO_5007126048" evidence="14">
    <location>
        <begin position="32"/>
        <end position="790"/>
    </location>
</feature>
<evidence type="ECO:0000256" key="6">
    <source>
        <dbReference type="ARBA" id="ARBA00022729"/>
    </source>
</evidence>
<reference evidence="17 18" key="1">
    <citation type="submission" date="2016-01" db="EMBL/GenBank/DDBJ databases">
        <title>Draft genome of the antarctic isolate Shewanella frigidimarina Ag06-30.</title>
        <authorList>
            <person name="Parmeciano Di Noto G."/>
            <person name="Vazquez S."/>
            <person name="Mac Cormack W."/>
            <person name="Iriarte A."/>
            <person name="Quiroga C."/>
        </authorList>
    </citation>
    <scope>NUCLEOTIDE SEQUENCE [LARGE SCALE GENOMIC DNA]</scope>
    <source>
        <strain evidence="17 18">Ag06-30</strain>
    </source>
</reference>
<dbReference type="InterPro" id="IPR036942">
    <property type="entry name" value="Beta-barrel_TonB_sf"/>
</dbReference>
<feature type="domain" description="TonB-dependent receptor plug" evidence="16">
    <location>
        <begin position="70"/>
        <end position="168"/>
    </location>
</feature>
<dbReference type="Proteomes" id="UP000055702">
    <property type="component" value="Unassembled WGS sequence"/>
</dbReference>
<keyword evidence="17" id="KW-0675">Receptor</keyword>
<dbReference type="Gene3D" id="2.40.170.20">
    <property type="entry name" value="TonB-dependent receptor, beta-barrel domain"/>
    <property type="match status" value="1"/>
</dbReference>
<dbReference type="PANTHER" id="PTHR32552">
    <property type="entry name" value="FERRICHROME IRON RECEPTOR-RELATED"/>
    <property type="match status" value="1"/>
</dbReference>
<accession>A0A106C386</accession>
<evidence type="ECO:0000256" key="2">
    <source>
        <dbReference type="ARBA" id="ARBA00022448"/>
    </source>
</evidence>
<feature type="domain" description="TonB-dependent receptor-like beta-barrel" evidence="15">
    <location>
        <begin position="275"/>
        <end position="754"/>
    </location>
</feature>
<dbReference type="InterPro" id="IPR039426">
    <property type="entry name" value="TonB-dep_rcpt-like"/>
</dbReference>
<dbReference type="Gene3D" id="2.170.130.10">
    <property type="entry name" value="TonB-dependent receptor, plug domain"/>
    <property type="match status" value="1"/>
</dbReference>
<dbReference type="AlphaFoldDB" id="A0A106C386"/>
<dbReference type="InterPro" id="IPR012910">
    <property type="entry name" value="Plug_dom"/>
</dbReference>
<dbReference type="Pfam" id="PF00593">
    <property type="entry name" value="TonB_dep_Rec_b-barrel"/>
    <property type="match status" value="1"/>
</dbReference>
<dbReference type="RefSeq" id="WP_059744018.1">
    <property type="nucleotide sequence ID" value="NZ_LRDC01000001.1"/>
</dbReference>
<evidence type="ECO:0000256" key="4">
    <source>
        <dbReference type="ARBA" id="ARBA00022496"/>
    </source>
</evidence>
<organism evidence="17">
    <name type="scientific">Shewanella frigidimarina</name>
    <dbReference type="NCBI Taxonomy" id="56812"/>
    <lineage>
        <taxon>Bacteria</taxon>
        <taxon>Pseudomonadati</taxon>
        <taxon>Pseudomonadota</taxon>
        <taxon>Gammaproteobacteria</taxon>
        <taxon>Alteromonadales</taxon>
        <taxon>Shewanellaceae</taxon>
        <taxon>Shewanella</taxon>
    </lineage>
</organism>
<comment type="caution">
    <text evidence="17">The sequence shown here is derived from an EMBL/GenBank/DDBJ whole genome shotgun (WGS) entry which is preliminary data.</text>
</comment>
<keyword evidence="5 12" id="KW-0812">Transmembrane</keyword>
<evidence type="ECO:0000313" key="17">
    <source>
        <dbReference type="EMBL" id="KVX03401.1"/>
    </source>
</evidence>
<dbReference type="GO" id="GO:0015344">
    <property type="term" value="F:siderophore uptake transmembrane transporter activity"/>
    <property type="evidence" value="ECO:0007669"/>
    <property type="project" value="TreeGrafter"/>
</dbReference>